<dbReference type="PANTHER" id="PTHR43806">
    <property type="entry name" value="PEPTIDASE S8"/>
    <property type="match status" value="1"/>
</dbReference>
<dbReference type="CDD" id="cd04077">
    <property type="entry name" value="Peptidases_S8_PCSK9_ProteinaseK_like"/>
    <property type="match status" value="1"/>
</dbReference>
<reference evidence="11 12" key="1">
    <citation type="submission" date="2018-05" db="EMBL/GenBank/DDBJ databases">
        <title>Genomic Encyclopedia of Archaeal and Bacterial Type Strains, Phase II (KMG-II): from individual species to whole genera.</title>
        <authorList>
            <person name="Goeker M."/>
        </authorList>
    </citation>
    <scope>NUCLEOTIDE SEQUENCE [LARGE SCALE GENOMIC DNA]</scope>
    <source>
        <strain evidence="11 12">DSM 45184</strain>
    </source>
</reference>
<dbReference type="Gene3D" id="3.30.70.80">
    <property type="entry name" value="Peptidase S8 propeptide/proteinase inhibitor I9"/>
    <property type="match status" value="1"/>
</dbReference>
<dbReference type="FunFam" id="3.40.50.200:FF:000014">
    <property type="entry name" value="Proteinase K"/>
    <property type="match status" value="1"/>
</dbReference>
<dbReference type="InterPro" id="IPR034193">
    <property type="entry name" value="PCSK9_ProteinaseK-like"/>
</dbReference>
<dbReference type="SUPFAM" id="SSF52743">
    <property type="entry name" value="Subtilisin-like"/>
    <property type="match status" value="1"/>
</dbReference>
<evidence type="ECO:0000256" key="1">
    <source>
        <dbReference type="ARBA" id="ARBA00011073"/>
    </source>
</evidence>
<accession>A0A316F2W1</accession>
<dbReference type="GO" id="GO:0005615">
    <property type="term" value="C:extracellular space"/>
    <property type="evidence" value="ECO:0007669"/>
    <property type="project" value="TreeGrafter"/>
</dbReference>
<evidence type="ECO:0000256" key="5">
    <source>
        <dbReference type="PIRSR" id="PIRSR615500-1"/>
    </source>
</evidence>
<feature type="active site" description="Charge relay system" evidence="5 6">
    <location>
        <position position="182"/>
    </location>
</feature>
<feature type="domain" description="Inhibitor I9" evidence="10">
    <location>
        <begin position="63"/>
        <end position="108"/>
    </location>
</feature>
<keyword evidence="2 6" id="KW-0645">Protease</keyword>
<dbReference type="EMBL" id="QGGR01000022">
    <property type="protein sequence ID" value="PWK39543.1"/>
    <property type="molecule type" value="Genomic_DNA"/>
</dbReference>
<dbReference type="PROSITE" id="PS00137">
    <property type="entry name" value="SUBTILASE_HIS"/>
    <property type="match status" value="1"/>
</dbReference>
<dbReference type="Pfam" id="PF05922">
    <property type="entry name" value="Inhibitor_I9"/>
    <property type="match status" value="1"/>
</dbReference>
<dbReference type="InterPro" id="IPR037045">
    <property type="entry name" value="S8pro/Inhibitor_I9_sf"/>
</dbReference>
<dbReference type="PRINTS" id="PR00723">
    <property type="entry name" value="SUBTILISIN"/>
</dbReference>
<comment type="similarity">
    <text evidence="1 6 7">Belongs to the peptidase S8 family.</text>
</comment>
<dbReference type="InterPro" id="IPR023827">
    <property type="entry name" value="Peptidase_S8_Asp-AS"/>
</dbReference>
<dbReference type="InterPro" id="IPR022398">
    <property type="entry name" value="Peptidase_S8_His-AS"/>
</dbReference>
<dbReference type="Pfam" id="PF00082">
    <property type="entry name" value="Peptidase_S8"/>
    <property type="match status" value="1"/>
</dbReference>
<dbReference type="Gene3D" id="3.40.50.200">
    <property type="entry name" value="Peptidase S8/S53 domain"/>
    <property type="match status" value="1"/>
</dbReference>
<evidence type="ECO:0000256" key="4">
    <source>
        <dbReference type="ARBA" id="ARBA00022825"/>
    </source>
</evidence>
<proteinExistence type="inferred from homology"/>
<dbReference type="InterPro" id="IPR050131">
    <property type="entry name" value="Peptidase_S8_subtilisin-like"/>
</dbReference>
<evidence type="ECO:0000313" key="11">
    <source>
        <dbReference type="EMBL" id="PWK39543.1"/>
    </source>
</evidence>
<dbReference type="PROSITE" id="PS51892">
    <property type="entry name" value="SUBTILASE"/>
    <property type="match status" value="1"/>
</dbReference>
<evidence type="ECO:0000256" key="7">
    <source>
        <dbReference type="RuleBase" id="RU003355"/>
    </source>
</evidence>
<feature type="active site" description="Charge relay system" evidence="5 6">
    <location>
        <position position="339"/>
    </location>
</feature>
<dbReference type="InterPro" id="IPR023828">
    <property type="entry name" value="Peptidase_S8_Ser-AS"/>
</dbReference>
<comment type="caution">
    <text evidence="11">The sequence shown here is derived from an EMBL/GenBank/DDBJ whole genome shotgun (WGS) entry which is preliminary data.</text>
</comment>
<dbReference type="GO" id="GO:0004252">
    <property type="term" value="F:serine-type endopeptidase activity"/>
    <property type="evidence" value="ECO:0007669"/>
    <property type="project" value="UniProtKB-UniRule"/>
</dbReference>
<sequence>MRTTVRRSIAATAAAVLATLGLSTGAQAAPPEADILTVPGAEVVKDSYIVVLKSGTIARTVAAEHQTTPLRTYSKVFNGFSATMTARKARQVAADPDVAFVQPNVIHRISDTQNNPPSYGLDRIDQRNRPVNAAYTYNTTASNVRAYIIDTGVRTSHQDFGGRASSGFDAIDGGTADDCNGHGTHVAGTVGGGAYGVAKGVQLVGVRVLNCEGSGTTAQVVAGIEWVTANAVKPAVANMSLGGGADTALDNAVSASITSGVSYSIAAGNGFLGLFALDACTQSPARVPAAITVSATNSSDAKPSWANRGTCVDVFAPGISIPSTWNTNDTATNTISGTSMATPHVAGAAALYLATHPADTPAQVHAAIVGNATTGVVTSPGSGSPNRLLYTAAF</sequence>
<keyword evidence="4 6" id="KW-0720">Serine protease</keyword>
<feature type="chain" id="PRO_5016434592" evidence="8">
    <location>
        <begin position="29"/>
        <end position="394"/>
    </location>
</feature>
<gene>
    <name evidence="11" type="ORF">BC793_122115</name>
</gene>
<feature type="signal peptide" evidence="8">
    <location>
        <begin position="1"/>
        <end position="28"/>
    </location>
</feature>
<evidence type="ECO:0000313" key="12">
    <source>
        <dbReference type="Proteomes" id="UP000245697"/>
    </source>
</evidence>
<dbReference type="GO" id="GO:0006508">
    <property type="term" value="P:proteolysis"/>
    <property type="evidence" value="ECO:0007669"/>
    <property type="project" value="UniProtKB-KW"/>
</dbReference>
<dbReference type="Proteomes" id="UP000245697">
    <property type="component" value="Unassembled WGS sequence"/>
</dbReference>
<keyword evidence="12" id="KW-1185">Reference proteome</keyword>
<protein>
    <submittedName>
        <fullName evidence="11">Subtilisin family serine protease</fullName>
    </submittedName>
</protein>
<evidence type="ECO:0000256" key="2">
    <source>
        <dbReference type="ARBA" id="ARBA00022670"/>
    </source>
</evidence>
<keyword evidence="8" id="KW-0732">Signal</keyword>
<dbReference type="PROSITE" id="PS00136">
    <property type="entry name" value="SUBTILASE_ASP"/>
    <property type="match status" value="1"/>
</dbReference>
<dbReference type="InterPro" id="IPR010259">
    <property type="entry name" value="S8pro/Inhibitor_I9"/>
</dbReference>
<dbReference type="PANTHER" id="PTHR43806:SF11">
    <property type="entry name" value="CEREVISIN-RELATED"/>
    <property type="match status" value="1"/>
</dbReference>
<evidence type="ECO:0000259" key="10">
    <source>
        <dbReference type="Pfam" id="PF05922"/>
    </source>
</evidence>
<name>A0A316F2W1_9ACTN</name>
<dbReference type="InterPro" id="IPR036852">
    <property type="entry name" value="Peptidase_S8/S53_dom_sf"/>
</dbReference>
<dbReference type="RefSeq" id="WP_239170452.1">
    <property type="nucleotide sequence ID" value="NZ_BONA01000075.1"/>
</dbReference>
<organism evidence="11 12">
    <name type="scientific">Actinoplanes xinjiangensis</name>
    <dbReference type="NCBI Taxonomy" id="512350"/>
    <lineage>
        <taxon>Bacteria</taxon>
        <taxon>Bacillati</taxon>
        <taxon>Actinomycetota</taxon>
        <taxon>Actinomycetes</taxon>
        <taxon>Micromonosporales</taxon>
        <taxon>Micromonosporaceae</taxon>
        <taxon>Actinoplanes</taxon>
    </lineage>
</organism>
<dbReference type="InterPro" id="IPR015500">
    <property type="entry name" value="Peptidase_S8_subtilisin-rel"/>
</dbReference>
<evidence type="ECO:0000256" key="6">
    <source>
        <dbReference type="PROSITE-ProRule" id="PRU01240"/>
    </source>
</evidence>
<feature type="active site" description="Charge relay system" evidence="5 6">
    <location>
        <position position="150"/>
    </location>
</feature>
<evidence type="ECO:0000256" key="8">
    <source>
        <dbReference type="SAM" id="SignalP"/>
    </source>
</evidence>
<dbReference type="InterPro" id="IPR000209">
    <property type="entry name" value="Peptidase_S8/S53_dom"/>
</dbReference>
<dbReference type="SUPFAM" id="SSF54897">
    <property type="entry name" value="Protease propeptides/inhibitors"/>
    <property type="match status" value="1"/>
</dbReference>
<keyword evidence="3 6" id="KW-0378">Hydrolase</keyword>
<feature type="domain" description="Peptidase S8/S53" evidence="9">
    <location>
        <begin position="148"/>
        <end position="375"/>
    </location>
</feature>
<dbReference type="AlphaFoldDB" id="A0A316F2W1"/>
<dbReference type="PROSITE" id="PS00138">
    <property type="entry name" value="SUBTILASE_SER"/>
    <property type="match status" value="1"/>
</dbReference>
<evidence type="ECO:0000259" key="9">
    <source>
        <dbReference type="Pfam" id="PF00082"/>
    </source>
</evidence>
<evidence type="ECO:0000256" key="3">
    <source>
        <dbReference type="ARBA" id="ARBA00022801"/>
    </source>
</evidence>